<keyword evidence="1" id="KW-0472">Membrane</keyword>
<keyword evidence="1" id="KW-1133">Transmembrane helix</keyword>
<feature type="transmembrane region" description="Helical" evidence="1">
    <location>
        <begin position="292"/>
        <end position="311"/>
    </location>
</feature>
<dbReference type="Pfam" id="PF13593">
    <property type="entry name" value="SBF_like"/>
    <property type="match status" value="1"/>
</dbReference>
<feature type="transmembrane region" description="Helical" evidence="1">
    <location>
        <begin position="69"/>
        <end position="91"/>
    </location>
</feature>
<evidence type="ECO:0000256" key="1">
    <source>
        <dbReference type="SAM" id="Phobius"/>
    </source>
</evidence>
<evidence type="ECO:0000313" key="3">
    <source>
        <dbReference type="Proteomes" id="UP001055153"/>
    </source>
</evidence>
<dbReference type="InterPro" id="IPR016833">
    <property type="entry name" value="Put_Na-Bile_cotransptr"/>
</dbReference>
<accession>A0ABQ4SPR5</accession>
<sequence length="337" mass="34606">MPVRFRPDPFTLMLLGGLVLGTMLPASGPAATLMSGVATAAMALLFFLHGARMDRRTVVAGLVHWRLHLAALGATFVLFPLLGLAAGLLAPGLLTPALAGGVLFLSVLPSTIQASIAFTAIAGGNVPAAVCAASASNILGMAISPLLVAALFHAQGGGFDWGGIGKILLQLLGPFLLGQALQPRLGPWLGRRKALTGVVDRGSILLVVYLAFSQAAVGGLWARTPPSALLAMLAVDAVLLAGMLALTTWGSRLLGFPRQDEITIVFCGSKKSLAAGVPIANVMFAGQDIGSLLLPVMLFHQLQLLVCAALARRHARRPDAAAIAPAAPAGARILAPR</sequence>
<evidence type="ECO:0000313" key="2">
    <source>
        <dbReference type="EMBL" id="GJE03845.1"/>
    </source>
</evidence>
<reference evidence="2" key="1">
    <citation type="journal article" date="2021" name="Front. Microbiol.">
        <title>Comprehensive Comparative Genomics and Phenotyping of Methylobacterium Species.</title>
        <authorList>
            <person name="Alessa O."/>
            <person name="Ogura Y."/>
            <person name="Fujitani Y."/>
            <person name="Takami H."/>
            <person name="Hayashi T."/>
            <person name="Sahin N."/>
            <person name="Tani A."/>
        </authorList>
    </citation>
    <scope>NUCLEOTIDE SEQUENCE</scope>
    <source>
        <strain evidence="2">DSM 17168</strain>
    </source>
</reference>
<dbReference type="RefSeq" id="WP_238241222.1">
    <property type="nucleotide sequence ID" value="NZ_BPQQ01000092.1"/>
</dbReference>
<name>A0ABQ4SPR5_9HYPH</name>
<dbReference type="EMBL" id="BPQQ01000092">
    <property type="protein sequence ID" value="GJE03845.1"/>
    <property type="molecule type" value="Genomic_DNA"/>
</dbReference>
<feature type="transmembrane region" description="Helical" evidence="1">
    <location>
        <begin position="228"/>
        <end position="250"/>
    </location>
</feature>
<comment type="caution">
    <text evidence="2">The sequence shown here is derived from an EMBL/GenBank/DDBJ whole genome shotgun (WGS) entry which is preliminary data.</text>
</comment>
<keyword evidence="1" id="KW-0812">Transmembrane</keyword>
<protein>
    <recommendedName>
        <fullName evidence="4">Bile acid:sodium symporter</fullName>
    </recommendedName>
</protein>
<dbReference type="InterPro" id="IPR038770">
    <property type="entry name" value="Na+/solute_symporter_sf"/>
</dbReference>
<feature type="transmembrane region" description="Helical" evidence="1">
    <location>
        <begin position="202"/>
        <end position="222"/>
    </location>
</feature>
<reference evidence="2" key="2">
    <citation type="submission" date="2021-08" db="EMBL/GenBank/DDBJ databases">
        <authorList>
            <person name="Tani A."/>
            <person name="Ola A."/>
            <person name="Ogura Y."/>
            <person name="Katsura K."/>
            <person name="Hayashi T."/>
        </authorList>
    </citation>
    <scope>NUCLEOTIDE SEQUENCE</scope>
    <source>
        <strain evidence="2">DSM 17168</strain>
    </source>
</reference>
<feature type="transmembrane region" description="Helical" evidence="1">
    <location>
        <begin position="97"/>
        <end position="121"/>
    </location>
</feature>
<dbReference type="PANTHER" id="PTHR18640">
    <property type="entry name" value="SOLUTE CARRIER FAMILY 10 MEMBER 7"/>
    <property type="match status" value="1"/>
</dbReference>
<organism evidence="2 3">
    <name type="scientific">Methylobacterium isbiliense</name>
    <dbReference type="NCBI Taxonomy" id="315478"/>
    <lineage>
        <taxon>Bacteria</taxon>
        <taxon>Pseudomonadati</taxon>
        <taxon>Pseudomonadota</taxon>
        <taxon>Alphaproteobacteria</taxon>
        <taxon>Hyphomicrobiales</taxon>
        <taxon>Methylobacteriaceae</taxon>
        <taxon>Methylobacterium</taxon>
    </lineage>
</organism>
<gene>
    <name evidence="2" type="ORF">GMJLKIPL_5802</name>
</gene>
<dbReference type="Gene3D" id="1.20.1530.20">
    <property type="match status" value="1"/>
</dbReference>
<dbReference type="Proteomes" id="UP001055153">
    <property type="component" value="Unassembled WGS sequence"/>
</dbReference>
<evidence type="ECO:0008006" key="4">
    <source>
        <dbReference type="Google" id="ProtNLM"/>
    </source>
</evidence>
<dbReference type="PIRSF" id="PIRSF026166">
    <property type="entry name" value="UCP026166"/>
    <property type="match status" value="1"/>
</dbReference>
<proteinExistence type="predicted"/>
<feature type="transmembrane region" description="Helical" evidence="1">
    <location>
        <begin position="128"/>
        <end position="152"/>
    </location>
</feature>
<dbReference type="PANTHER" id="PTHR18640:SF5">
    <property type="entry name" value="SODIUM_BILE ACID COTRANSPORTER 7"/>
    <property type="match status" value="1"/>
</dbReference>
<feature type="transmembrane region" description="Helical" evidence="1">
    <location>
        <begin position="30"/>
        <end position="48"/>
    </location>
</feature>
<keyword evidence="3" id="KW-1185">Reference proteome</keyword>